<reference evidence="2" key="1">
    <citation type="submission" date="2016-10" db="EMBL/GenBank/DDBJ databases">
        <authorList>
            <person name="Varghese N."/>
            <person name="Submissions S."/>
        </authorList>
    </citation>
    <scope>NUCLEOTIDE SEQUENCE [LARGE SCALE GENOMIC DNA]</scope>
    <source>
        <strain evidence="2">DSM 15719</strain>
    </source>
</reference>
<dbReference type="Proteomes" id="UP000183658">
    <property type="component" value="Unassembled WGS sequence"/>
</dbReference>
<accession>A0A1H9H7I1</accession>
<keyword evidence="2" id="KW-1185">Reference proteome</keyword>
<evidence type="ECO:0000313" key="2">
    <source>
        <dbReference type="Proteomes" id="UP000183658"/>
    </source>
</evidence>
<dbReference type="AlphaFoldDB" id="A0A1H9H7I1"/>
<dbReference type="PROSITE" id="PS51257">
    <property type="entry name" value="PROKAR_LIPOPROTEIN"/>
    <property type="match status" value="1"/>
</dbReference>
<protein>
    <recommendedName>
        <fullName evidence="3">Lipoprotein</fullName>
    </recommendedName>
</protein>
<organism evidence="1 2">
    <name type="scientific">Flavobacterium frigoris</name>
    <dbReference type="NCBI Taxonomy" id="229204"/>
    <lineage>
        <taxon>Bacteria</taxon>
        <taxon>Pseudomonadati</taxon>
        <taxon>Bacteroidota</taxon>
        <taxon>Flavobacteriia</taxon>
        <taxon>Flavobacteriales</taxon>
        <taxon>Flavobacteriaceae</taxon>
        <taxon>Flavobacterium</taxon>
    </lineage>
</organism>
<evidence type="ECO:0000313" key="1">
    <source>
        <dbReference type="EMBL" id="SEQ58233.1"/>
    </source>
</evidence>
<dbReference type="EMBL" id="FOFZ01000003">
    <property type="protein sequence ID" value="SEQ58233.1"/>
    <property type="molecule type" value="Genomic_DNA"/>
</dbReference>
<gene>
    <name evidence="1" type="ORF">SAMN05444355_10350</name>
</gene>
<evidence type="ECO:0008006" key="3">
    <source>
        <dbReference type="Google" id="ProtNLM"/>
    </source>
</evidence>
<dbReference type="OrthoDB" id="646079at2"/>
<dbReference type="RefSeq" id="WP_074722190.1">
    <property type="nucleotide sequence ID" value="NZ_CBCRVS010000007.1"/>
</dbReference>
<sequence>MKNLFLGLFVVLVMISCSTDEYGDVVEEVSSVSVQASTLKQLGPANDANPYDEVGKKYGIWLSEYYQIHGYSKTIEDLATQVNFMGAKLKAPDVFGKSNILITEDGISISINNPETVVISTLASGTLSEAAESSLLGFFVSLIQNKEAEYNLLYDFITTYEAGIMDSSDLTSFELETILGITSVTRYALDAEGGHKDRDWEISVGNKKVASGFHPFQASLISVIAHLRYYL</sequence>
<name>A0A1H9H7I1_FLAFI</name>
<proteinExistence type="predicted"/>